<keyword evidence="3 5" id="KW-1133">Transmembrane helix</keyword>
<keyword evidence="2 5" id="KW-0812">Transmembrane</keyword>
<sequence length="179" mass="20296">MFPTCLSSAICPYGLVIAAIVWSLMGTGPAGGGGGLSCRAWSLKTSAWKRPIVKSWFTGEDDETRATPPTVRELFRAVRRNYFRLYFHYMYFNIARILYLQVDNVFGLFLLFPSIVAGTITLGLMTQITNVFGQVRGSFQYLISSWTTLVELMSIYKRLRSFERELDGKPLQEAIPTLR</sequence>
<dbReference type="InterPro" id="IPR009248">
    <property type="entry name" value="SbmA_BacA"/>
</dbReference>
<keyword evidence="4 5" id="KW-0472">Membrane</keyword>
<dbReference type="Gene3D" id="1.20.1560.10">
    <property type="entry name" value="ABC transporter type 1, transmembrane domain"/>
    <property type="match status" value="1"/>
</dbReference>
<evidence type="ECO:0000313" key="7">
    <source>
        <dbReference type="Proteomes" id="UP000282433"/>
    </source>
</evidence>
<feature type="transmembrane region" description="Helical" evidence="5">
    <location>
        <begin position="105"/>
        <end position="126"/>
    </location>
</feature>
<accession>A0A3S4H486</accession>
<gene>
    <name evidence="6" type="primary">sbmA_2</name>
    <name evidence="6" type="ORF">NCTC13635_05463</name>
</gene>
<dbReference type="GO" id="GO:0015833">
    <property type="term" value="P:peptide transport"/>
    <property type="evidence" value="ECO:0007669"/>
    <property type="project" value="InterPro"/>
</dbReference>
<dbReference type="GO" id="GO:0005524">
    <property type="term" value="F:ATP binding"/>
    <property type="evidence" value="ECO:0007669"/>
    <property type="project" value="InterPro"/>
</dbReference>
<dbReference type="GO" id="GO:0005886">
    <property type="term" value="C:plasma membrane"/>
    <property type="evidence" value="ECO:0007669"/>
    <property type="project" value="UniProtKB-SubCell"/>
</dbReference>
<evidence type="ECO:0000256" key="3">
    <source>
        <dbReference type="ARBA" id="ARBA00022989"/>
    </source>
</evidence>
<evidence type="ECO:0000256" key="2">
    <source>
        <dbReference type="ARBA" id="ARBA00022692"/>
    </source>
</evidence>
<evidence type="ECO:0000256" key="4">
    <source>
        <dbReference type="ARBA" id="ARBA00023136"/>
    </source>
</evidence>
<dbReference type="InterPro" id="IPR036640">
    <property type="entry name" value="ABC1_TM_sf"/>
</dbReference>
<dbReference type="SUPFAM" id="SSF90123">
    <property type="entry name" value="ABC transporter transmembrane region"/>
    <property type="match status" value="1"/>
</dbReference>
<dbReference type="Proteomes" id="UP000282433">
    <property type="component" value="Chromosome"/>
</dbReference>
<evidence type="ECO:0000256" key="5">
    <source>
        <dbReference type="SAM" id="Phobius"/>
    </source>
</evidence>
<dbReference type="GO" id="GO:1904680">
    <property type="term" value="F:peptide transmembrane transporter activity"/>
    <property type="evidence" value="ECO:0007669"/>
    <property type="project" value="InterPro"/>
</dbReference>
<dbReference type="EMBL" id="LR134162">
    <property type="protein sequence ID" value="VEB05729.1"/>
    <property type="molecule type" value="Genomic_DNA"/>
</dbReference>
<dbReference type="AlphaFoldDB" id="A0A3S4H486"/>
<organism evidence="6 7">
    <name type="scientific">Klebsiella pneumoniae</name>
    <dbReference type="NCBI Taxonomy" id="573"/>
    <lineage>
        <taxon>Bacteria</taxon>
        <taxon>Pseudomonadati</taxon>
        <taxon>Pseudomonadota</taxon>
        <taxon>Gammaproteobacteria</taxon>
        <taxon>Enterobacterales</taxon>
        <taxon>Enterobacteriaceae</taxon>
        <taxon>Klebsiella/Raoultella group</taxon>
        <taxon>Klebsiella</taxon>
        <taxon>Klebsiella pneumoniae complex</taxon>
    </lineage>
</organism>
<comment type="subcellular location">
    <subcellularLocation>
        <location evidence="1">Cell membrane</location>
        <topology evidence="1">Multi-pass membrane protein</topology>
    </subcellularLocation>
</comment>
<evidence type="ECO:0000313" key="6">
    <source>
        <dbReference type="EMBL" id="VEB05729.1"/>
    </source>
</evidence>
<feature type="transmembrane region" description="Helical" evidence="5">
    <location>
        <begin position="82"/>
        <end position="99"/>
    </location>
</feature>
<protein>
    <submittedName>
        <fullName evidence="6">Transport protein</fullName>
    </submittedName>
</protein>
<proteinExistence type="predicted"/>
<reference evidence="6 7" key="1">
    <citation type="submission" date="2018-12" db="EMBL/GenBank/DDBJ databases">
        <authorList>
            <consortium name="Pathogen Informatics"/>
        </authorList>
    </citation>
    <scope>NUCLEOTIDE SEQUENCE [LARGE SCALE GENOMIC DNA]</scope>
    <source>
        <strain evidence="6 7">NCTC13635</strain>
    </source>
</reference>
<name>A0A3S4H486_KLEPN</name>
<dbReference type="Pfam" id="PF05992">
    <property type="entry name" value="SbmA_BacA"/>
    <property type="match status" value="1"/>
</dbReference>
<evidence type="ECO:0000256" key="1">
    <source>
        <dbReference type="ARBA" id="ARBA00004651"/>
    </source>
</evidence>